<feature type="region of interest" description="Disordered" evidence="2">
    <location>
        <begin position="90"/>
        <end position="121"/>
    </location>
</feature>
<gene>
    <name evidence="4" type="ORF">SAMN05660748_4406</name>
</gene>
<evidence type="ECO:0000256" key="1">
    <source>
        <dbReference type="SAM" id="Coils"/>
    </source>
</evidence>
<organism evidence="4 5">
    <name type="scientific">Blastococcus aggregatus</name>
    <dbReference type="NCBI Taxonomy" id="38502"/>
    <lineage>
        <taxon>Bacteria</taxon>
        <taxon>Bacillati</taxon>
        <taxon>Actinomycetota</taxon>
        <taxon>Actinomycetes</taxon>
        <taxon>Geodermatophilales</taxon>
        <taxon>Geodermatophilaceae</taxon>
        <taxon>Blastococcus</taxon>
    </lineage>
</organism>
<feature type="coiled-coil region" evidence="1">
    <location>
        <begin position="310"/>
        <end position="337"/>
    </location>
</feature>
<evidence type="ECO:0000313" key="5">
    <source>
        <dbReference type="Proteomes" id="UP000219435"/>
    </source>
</evidence>
<keyword evidence="5" id="KW-1185">Reference proteome</keyword>
<dbReference type="OrthoDB" id="3798616at2"/>
<dbReference type="AlphaFoldDB" id="A0A285VGZ1"/>
<dbReference type="InterPro" id="IPR051943">
    <property type="entry name" value="TRAFAC_Dynamin-like_GTPase"/>
</dbReference>
<evidence type="ECO:0000313" key="4">
    <source>
        <dbReference type="EMBL" id="SOC53345.1"/>
    </source>
</evidence>
<accession>A0A285VGZ1</accession>
<dbReference type="PANTHER" id="PTHR43681">
    <property type="entry name" value="TRANSMEMBRANE GTPASE FZO"/>
    <property type="match status" value="1"/>
</dbReference>
<dbReference type="Gene3D" id="3.40.50.300">
    <property type="entry name" value="P-loop containing nucleotide triphosphate hydrolases"/>
    <property type="match status" value="1"/>
</dbReference>
<proteinExistence type="predicted"/>
<dbReference type="Pfam" id="PF00350">
    <property type="entry name" value="Dynamin_N"/>
    <property type="match status" value="1"/>
</dbReference>
<name>A0A285VGZ1_9ACTN</name>
<feature type="domain" description="Dynamin N-terminal" evidence="3">
    <location>
        <begin position="42"/>
        <end position="194"/>
    </location>
</feature>
<evidence type="ECO:0000256" key="2">
    <source>
        <dbReference type="SAM" id="MobiDB-lite"/>
    </source>
</evidence>
<dbReference type="InterPro" id="IPR027417">
    <property type="entry name" value="P-loop_NTPase"/>
</dbReference>
<dbReference type="InterPro" id="IPR045063">
    <property type="entry name" value="Dynamin_N"/>
</dbReference>
<dbReference type="PANTHER" id="PTHR43681:SF1">
    <property type="entry name" value="SARCALUMENIN"/>
    <property type="match status" value="1"/>
</dbReference>
<dbReference type="EMBL" id="OBQI01000008">
    <property type="protein sequence ID" value="SOC53345.1"/>
    <property type="molecule type" value="Genomic_DNA"/>
</dbReference>
<keyword evidence="1" id="KW-0175">Coiled coil</keyword>
<dbReference type="RefSeq" id="WP_097197127.1">
    <property type="nucleotide sequence ID" value="NZ_OBQI01000008.1"/>
</dbReference>
<evidence type="ECO:0000259" key="3">
    <source>
        <dbReference type="Pfam" id="PF00350"/>
    </source>
</evidence>
<dbReference type="SUPFAM" id="SSF52540">
    <property type="entry name" value="P-loop containing nucleoside triphosphate hydrolases"/>
    <property type="match status" value="1"/>
</dbReference>
<protein>
    <submittedName>
        <fullName evidence="4">Dynamin family protein</fullName>
    </submittedName>
</protein>
<dbReference type="Proteomes" id="UP000219435">
    <property type="component" value="Unassembled WGS sequence"/>
</dbReference>
<sequence>MAVPQTELIQRAAALAAECGRPDLERRLAEVRRRVQRRTVRVLVVGEPKKGKSSLLNGLVGAPVCAVGDDVTTVVPTVVAGGPEPRAVLVHPPRPDAPAGEAGAGERERVPLSSLASRPPDLDVDARPLRIEVTLPRRILDGGLELVDTPGLGGVGAVASLTALDLVPGADAVLVVTDATQEFTAPEMAFLEQAAALCPNVLCAVTKTDVAPEWRRIVELDRRHLADRGIEAPLFPVASPLALLAAQHRDADLQEESGLGALGRHLREQVVARAEVLAQRSLAHDVATVAQHLRLATRTELAGLEDPAAQEALVQELEEARTSVDQLRRRSSRWQQILADGVTDLMADIDYDLRDRSRVVTREAEEAIDADDPGVLWPEFSRWLEQRIEIAVADSFVWAQQRSQYLADQVVEQFARDGGAALPELTIGEATDVLATVVALPEIDDGYLQLRERFLIGIRGSYTGVLMTGLATSLAGMALINPISLAAGVLLGRKAFNEDKAQRLQRRQAEAKSVVRRHLDEVVFQVSKHLKDRLRVVQRTLRDLLGETVEEMTQSLNDAVRAAQRSTKEAAGERTARLRTLRLRLERIDGLVAEVARGVAAPALAPAGRTAP</sequence>
<reference evidence="5" key="1">
    <citation type="submission" date="2017-08" db="EMBL/GenBank/DDBJ databases">
        <authorList>
            <person name="Varghese N."/>
            <person name="Submissions S."/>
        </authorList>
    </citation>
    <scope>NUCLEOTIDE SEQUENCE [LARGE SCALE GENOMIC DNA]</scope>
    <source>
        <strain evidence="5">DSM 4725</strain>
    </source>
</reference>